<dbReference type="InterPro" id="IPR002105">
    <property type="entry name" value="Dockerin_1_rpt"/>
</dbReference>
<keyword evidence="3" id="KW-0732">Signal</keyword>
<dbReference type="InterPro" id="IPR007921">
    <property type="entry name" value="CHAP_dom"/>
</dbReference>
<evidence type="ECO:0000256" key="2">
    <source>
        <dbReference type="ARBA" id="ARBA00011901"/>
    </source>
</evidence>
<dbReference type="Gene3D" id="3.90.1720.10">
    <property type="entry name" value="endopeptidase domain like (from Nostoc punctiforme)"/>
    <property type="match status" value="2"/>
</dbReference>
<dbReference type="RefSeq" id="WP_186934867.1">
    <property type="nucleotide sequence ID" value="NZ_JACOPS010000001.1"/>
</dbReference>
<feature type="domain" description="SH3b" evidence="6">
    <location>
        <begin position="752"/>
        <end position="825"/>
    </location>
</feature>
<dbReference type="SUPFAM" id="SSF63446">
    <property type="entry name" value="Type I dockerin domain"/>
    <property type="match status" value="1"/>
</dbReference>
<evidence type="ECO:0000256" key="3">
    <source>
        <dbReference type="SAM" id="SignalP"/>
    </source>
</evidence>
<dbReference type="Pfam" id="PF00404">
    <property type="entry name" value="Dockerin_1"/>
    <property type="match status" value="1"/>
</dbReference>
<dbReference type="Pfam" id="PF08239">
    <property type="entry name" value="SH3_3"/>
    <property type="match status" value="1"/>
</dbReference>
<dbReference type="EC" id="3.5.1.28" evidence="2"/>
<dbReference type="CDD" id="cd00161">
    <property type="entry name" value="beta-trefoil_Ricin-like"/>
    <property type="match status" value="1"/>
</dbReference>
<gene>
    <name evidence="7" type="ORF">H8R91_03430</name>
</gene>
<dbReference type="SUPFAM" id="SSF50370">
    <property type="entry name" value="Ricin B-like lectins"/>
    <property type="match status" value="1"/>
</dbReference>
<dbReference type="Proteomes" id="UP000636755">
    <property type="component" value="Unassembled WGS sequence"/>
</dbReference>
<feature type="domain" description="Peptidase C51" evidence="4">
    <location>
        <begin position="831"/>
        <end position="971"/>
    </location>
</feature>
<dbReference type="Pfam" id="PF14200">
    <property type="entry name" value="RicinB_lectin_2"/>
    <property type="match status" value="1"/>
</dbReference>
<dbReference type="SUPFAM" id="SSF54001">
    <property type="entry name" value="Cysteine proteinases"/>
    <property type="match status" value="2"/>
</dbReference>
<feature type="chain" id="PRO_5045086588" description="N-acetylmuramoyl-L-alanine amidase" evidence="3">
    <location>
        <begin position="30"/>
        <end position="972"/>
    </location>
</feature>
<dbReference type="InterPro" id="IPR000772">
    <property type="entry name" value="Ricin_B_lectin"/>
</dbReference>
<dbReference type="EMBL" id="JACOPS010000001">
    <property type="protein sequence ID" value="MBC5727598.1"/>
    <property type="molecule type" value="Genomic_DNA"/>
</dbReference>
<dbReference type="Gene3D" id="2.60.40.1080">
    <property type="match status" value="2"/>
</dbReference>
<proteinExistence type="predicted"/>
<comment type="caution">
    <text evidence="7">The sequence shown here is derived from an EMBL/GenBank/DDBJ whole genome shotgun (WGS) entry which is preliminary data.</text>
</comment>
<dbReference type="InterPro" id="IPR036439">
    <property type="entry name" value="Dockerin_dom_sf"/>
</dbReference>
<dbReference type="InterPro" id="IPR016134">
    <property type="entry name" value="Dockerin_dom"/>
</dbReference>
<dbReference type="Pfam" id="PF05257">
    <property type="entry name" value="CHAP"/>
    <property type="match status" value="2"/>
</dbReference>
<evidence type="ECO:0000259" key="5">
    <source>
        <dbReference type="PROSITE" id="PS51766"/>
    </source>
</evidence>
<dbReference type="Gene3D" id="1.10.1330.10">
    <property type="entry name" value="Dockerin domain"/>
    <property type="match status" value="1"/>
</dbReference>
<dbReference type="Pfam" id="PF02368">
    <property type="entry name" value="Big_2"/>
    <property type="match status" value="2"/>
</dbReference>
<evidence type="ECO:0000256" key="1">
    <source>
        <dbReference type="ARBA" id="ARBA00001561"/>
    </source>
</evidence>
<dbReference type="InterPro" id="IPR008964">
    <property type="entry name" value="Invasin/intimin_cell_adhesion"/>
</dbReference>
<dbReference type="SUPFAM" id="SSF49373">
    <property type="entry name" value="Invasin/intimin cell-adhesion fragments"/>
    <property type="match status" value="2"/>
</dbReference>
<feature type="domain" description="Dockerin" evidence="5">
    <location>
        <begin position="337"/>
        <end position="404"/>
    </location>
</feature>
<feature type="signal peptide" evidence="3">
    <location>
        <begin position="1"/>
        <end position="29"/>
    </location>
</feature>
<dbReference type="InterPro" id="IPR003646">
    <property type="entry name" value="SH3-like_bac-type"/>
</dbReference>
<organism evidence="7 8">
    <name type="scientific">Ruminococcus intestinalis</name>
    <dbReference type="NCBI Taxonomy" id="2763066"/>
    <lineage>
        <taxon>Bacteria</taxon>
        <taxon>Bacillati</taxon>
        <taxon>Bacillota</taxon>
        <taxon>Clostridia</taxon>
        <taxon>Eubacteriales</taxon>
        <taxon>Oscillospiraceae</taxon>
        <taxon>Ruminococcus</taxon>
    </lineage>
</organism>
<dbReference type="CDD" id="cd14256">
    <property type="entry name" value="Dockerin_I"/>
    <property type="match status" value="1"/>
</dbReference>
<comment type="catalytic activity">
    <reaction evidence="1">
        <text>Hydrolyzes the link between N-acetylmuramoyl residues and L-amino acid residues in certain cell-wall glycopeptides.</text>
        <dbReference type="EC" id="3.5.1.28"/>
    </reaction>
</comment>
<evidence type="ECO:0000259" key="4">
    <source>
        <dbReference type="PROSITE" id="PS50911"/>
    </source>
</evidence>
<sequence length="972" mass="107505">MYKKSLKIMSLLLVLCISFSFMGLNPANAVQSDKINNMLTIAENEVGYLETTYDDGTFYSKYGDWYGYPNGAWCAMFVSWCANQANISTNVIPKFASCSTGRTWFQNKGLWKNKGEYEPKPGDLIFFNNCSHVGIVKKFDDDMIYTIEGNAADENGNNYGVRERQYAISSSKITGYGIPDTEILNKFNGAANQKAVAYMLPDSNSATVWEVWENDDLEILCEENDFYLVMYPFLSTGKFVSAYIKKDVANVSGSIPNANECYNINKKAICITSSSLYHNASDESLLSSTGVDKKIRATLSANTEVNVLFEKDGFYFVRNDSVSGFIKKENIKINESTSSKLGDINGDNFVTISDATHLQGYIADMPAFSYIFNTGDLNGDGYIDVLDVTLIQMYISGHITKFPIENTPVDTKPTETVVPTAQKVEVSSIEVQNSSSIYLNEQKQIEYKVLPENATDKTVYWISNDDDIVSVDSNGIMTGNSIGTVKIIGISKNGVKTSFSVTVTNRNVEPSKVEIDNKYPAVMNNGATLQLNATVSPANATDKTIVWSSSNSDVASVNQNGLVTANNAGTAIITAKSSNASVYSTSTIRVNRTTTYLENGTYCLKLKGTSSYLDHQGGTSNGTNVHLWSGDGNSNNNQKIVIDRIDDNRYMLRSATSNNLLIDVNRGSSYSDPIAIGKNIDLWENNDWEAQEWLFTKTYDGYYIIRLNMYQNGAIEAGGKDNGANIFFGTYNPENDMQKWEIVKSNPYVEPETTMWVCNTGDIGNVNVRSGPGKTYSSIGGFNEGQQVTVIGSTSAEWLKVRGANRHGGGTIEGYSHRDYYTTTKPSESNNPAPNLYSASYNASNPFAQCNLYGQCTWYAWGRANEILGINIPCRNNANTWYSVAKNNGYAVGATPRKNSIAVWSKGQYGHVAFVEKVEGDSVTITESNWDRVTYDYQYNIESGIKYYSGYKTLSTSKMQSRYGTLLGYIYL</sequence>
<dbReference type="InterPro" id="IPR035992">
    <property type="entry name" value="Ricin_B-like_lectins"/>
</dbReference>
<dbReference type="PROSITE" id="PS00018">
    <property type="entry name" value="EF_HAND_1"/>
    <property type="match status" value="1"/>
</dbReference>
<dbReference type="SMART" id="SM00458">
    <property type="entry name" value="RICIN"/>
    <property type="match status" value="1"/>
</dbReference>
<protein>
    <recommendedName>
        <fullName evidence="2">N-acetylmuramoyl-L-alanine amidase</fullName>
        <ecNumber evidence="2">3.5.1.28</ecNumber>
    </recommendedName>
</protein>
<dbReference type="PROSITE" id="PS50911">
    <property type="entry name" value="CHAP"/>
    <property type="match status" value="1"/>
</dbReference>
<dbReference type="SMART" id="SM00635">
    <property type="entry name" value="BID_2"/>
    <property type="match status" value="2"/>
</dbReference>
<evidence type="ECO:0000259" key="6">
    <source>
        <dbReference type="PROSITE" id="PS51781"/>
    </source>
</evidence>
<name>A0ABR7HJ92_9FIRM</name>
<keyword evidence="8" id="KW-1185">Reference proteome</keyword>
<dbReference type="InterPro" id="IPR018247">
    <property type="entry name" value="EF_Hand_1_Ca_BS"/>
</dbReference>
<dbReference type="PROSITE" id="PS50231">
    <property type="entry name" value="RICIN_B_LECTIN"/>
    <property type="match status" value="1"/>
</dbReference>
<evidence type="ECO:0000313" key="8">
    <source>
        <dbReference type="Proteomes" id="UP000636755"/>
    </source>
</evidence>
<accession>A0ABR7HJ92</accession>
<dbReference type="PROSITE" id="PS51781">
    <property type="entry name" value="SH3B"/>
    <property type="match status" value="1"/>
</dbReference>
<reference evidence="7 8" key="1">
    <citation type="submission" date="2020-08" db="EMBL/GenBank/DDBJ databases">
        <title>Genome public.</title>
        <authorList>
            <person name="Liu C."/>
            <person name="Sun Q."/>
        </authorList>
    </citation>
    <scope>NUCLEOTIDE SEQUENCE [LARGE SCALE GENOMIC DNA]</scope>
    <source>
        <strain evidence="7 8">NSJ-71</strain>
    </source>
</reference>
<dbReference type="InterPro" id="IPR003343">
    <property type="entry name" value="Big_2"/>
</dbReference>
<dbReference type="Gene3D" id="2.30.30.40">
    <property type="entry name" value="SH3 Domains"/>
    <property type="match status" value="1"/>
</dbReference>
<dbReference type="Gene3D" id="2.80.10.50">
    <property type="match status" value="1"/>
</dbReference>
<dbReference type="InterPro" id="IPR038765">
    <property type="entry name" value="Papain-like_cys_pep_sf"/>
</dbReference>
<evidence type="ECO:0000313" key="7">
    <source>
        <dbReference type="EMBL" id="MBC5727598.1"/>
    </source>
</evidence>
<dbReference type="PROSITE" id="PS51766">
    <property type="entry name" value="DOCKERIN"/>
    <property type="match status" value="1"/>
</dbReference>